<dbReference type="EMBL" id="CP006259">
    <property type="protein sequence ID" value="AGS73566.1"/>
    <property type="molecule type" value="Genomic_DNA"/>
</dbReference>
<dbReference type="RefSeq" id="WP_020937614.1">
    <property type="nucleotide sequence ID" value="NC_021985.1"/>
</dbReference>
<dbReference type="EMBL" id="CP006259">
    <property type="protein sequence ID" value="AGS67128.1"/>
    <property type="molecule type" value="Genomic_DNA"/>
</dbReference>
<name>S5UJV0_STRC3</name>
<dbReference type="AlphaFoldDB" id="S5UJV0"/>
<reference evidence="6 8" key="2">
    <citation type="journal article" date="2013" name="J. Biotechnol.">
        <title>Complete genome sequence of the kirromycin producer Streptomyces collinus Tu 365 consisting of a linear chromosome and two linear plasmids.</title>
        <authorList>
            <person name="Ruckert C."/>
            <person name="Szczepanowski R."/>
            <person name="Albersmeier A."/>
            <person name="Goesmann A."/>
            <person name="Iftime D."/>
            <person name="Musiol E.M."/>
            <person name="Blin K."/>
            <person name="Wohlleben W."/>
            <person name="Puhler A."/>
            <person name="Kalinowski J."/>
            <person name="Weber T."/>
        </authorList>
    </citation>
    <scope>NUCLEOTIDE SEQUENCE [LARGE SCALE GENOMIC DNA]</scope>
    <source>
        <strain evidence="8">DSM 40733 / Tue 365</strain>
        <strain evidence="6">Tu 365</strain>
    </source>
</reference>
<dbReference type="InterPro" id="IPR027705">
    <property type="entry name" value="Flotillin_fam"/>
</dbReference>
<organism evidence="6 8">
    <name type="scientific">Streptomyces collinus (strain DSM 40733 / Tue 365)</name>
    <dbReference type="NCBI Taxonomy" id="1214242"/>
    <lineage>
        <taxon>Bacteria</taxon>
        <taxon>Bacillati</taxon>
        <taxon>Actinomycetota</taxon>
        <taxon>Actinomycetes</taxon>
        <taxon>Kitasatosporales</taxon>
        <taxon>Streptomycetaceae</taxon>
        <taxon>Streptomyces</taxon>
    </lineage>
</organism>
<comment type="subcellular location">
    <subcellularLocation>
        <location evidence="1">Membrane</location>
    </subcellularLocation>
</comment>
<keyword evidence="3" id="KW-0472">Membrane</keyword>
<comment type="similarity">
    <text evidence="2">Belongs to the band 7/mec-2 family. Flotillin subfamily.</text>
</comment>
<dbReference type="Gene3D" id="3.30.479.30">
    <property type="entry name" value="Band 7 domain"/>
    <property type="match status" value="1"/>
</dbReference>
<dbReference type="Pfam" id="PF01145">
    <property type="entry name" value="Band_7"/>
    <property type="match status" value="1"/>
</dbReference>
<evidence type="ECO:0000313" key="6">
    <source>
        <dbReference type="EMBL" id="AGS67128.1"/>
    </source>
</evidence>
<dbReference type="SMART" id="SM00244">
    <property type="entry name" value="PHB"/>
    <property type="match status" value="1"/>
</dbReference>
<dbReference type="KEGG" id="sci:B446_33820"/>
<dbReference type="InterPro" id="IPR001107">
    <property type="entry name" value="Band_7"/>
</dbReference>
<gene>
    <name evidence="6" type="ORF">B446_01470</name>
    <name evidence="7" type="ORF">B446_33820</name>
</gene>
<dbReference type="SUPFAM" id="SSF117892">
    <property type="entry name" value="Band 7/SPFH domain"/>
    <property type="match status" value="1"/>
</dbReference>
<proteinExistence type="inferred from homology"/>
<evidence type="ECO:0000256" key="1">
    <source>
        <dbReference type="ARBA" id="ARBA00004370"/>
    </source>
</evidence>
<dbReference type="STRING" id="1214242.B446_01470"/>
<evidence type="ECO:0000313" key="8">
    <source>
        <dbReference type="Proteomes" id="UP000015423"/>
    </source>
</evidence>
<evidence type="ECO:0000259" key="5">
    <source>
        <dbReference type="SMART" id="SM00244"/>
    </source>
</evidence>
<dbReference type="KEGG" id="sci:B446_01470"/>
<dbReference type="PANTHER" id="PTHR13806:SF46">
    <property type="entry name" value="FLOTILLIN-1-RELATED"/>
    <property type="match status" value="1"/>
</dbReference>
<dbReference type="Proteomes" id="UP000015423">
    <property type="component" value="Chromosome"/>
</dbReference>
<accession>S5UJV0</accession>
<dbReference type="eggNOG" id="COG2268">
    <property type="taxonomic scope" value="Bacteria"/>
</dbReference>
<reference evidence="6" key="3">
    <citation type="submission" date="2015-08" db="EMBL/GenBank/DDBJ databases">
        <authorList>
            <person name="Weber T."/>
            <person name="Iftime D."/>
        </authorList>
    </citation>
    <scope>NUCLEOTIDE SEQUENCE</scope>
    <source>
        <strain evidence="6">Tu 365</strain>
    </source>
</reference>
<feature type="region of interest" description="Disordered" evidence="4">
    <location>
        <begin position="358"/>
        <end position="394"/>
    </location>
</feature>
<dbReference type="PANTHER" id="PTHR13806">
    <property type="entry name" value="FLOTILLIN-RELATED"/>
    <property type="match status" value="1"/>
</dbReference>
<keyword evidence="8" id="KW-1185">Reference proteome</keyword>
<protein>
    <recommendedName>
        <fullName evidence="5">Band 7 domain-containing protein</fullName>
    </recommendedName>
</protein>
<dbReference type="GO" id="GO:0005886">
    <property type="term" value="C:plasma membrane"/>
    <property type="evidence" value="ECO:0007669"/>
    <property type="project" value="TreeGrafter"/>
</dbReference>
<dbReference type="GO" id="GO:0002020">
    <property type="term" value="F:protease binding"/>
    <property type="evidence" value="ECO:0007669"/>
    <property type="project" value="TreeGrafter"/>
</dbReference>
<dbReference type="PATRIC" id="fig|1214242.5.peg.303"/>
<dbReference type="HOGENOM" id="CLU_038134_0_0_11"/>
<evidence type="ECO:0000256" key="2">
    <source>
        <dbReference type="ARBA" id="ARBA00007161"/>
    </source>
</evidence>
<reference evidence="8" key="1">
    <citation type="submission" date="2012-10" db="EMBL/GenBank/DDBJ databases">
        <title>The complete genome sequence of Streptomyces collinus Tu 365.</title>
        <authorList>
            <person name="Ruckert C."/>
            <person name="Szczepanowski R."/>
            <person name="Goesmann A."/>
            <person name="Pross E.K."/>
            <person name="Musiol E.M."/>
            <person name="Blin K."/>
            <person name="Wohlleben W."/>
            <person name="Puhler A."/>
            <person name="Weber T."/>
            <person name="Kalinowski J."/>
        </authorList>
    </citation>
    <scope>NUCLEOTIDE SEQUENCE [LARGE SCALE GENOMIC DNA]</scope>
    <source>
        <strain evidence="8">DSM 40733 / Tue 365</strain>
    </source>
</reference>
<feature type="domain" description="Band 7" evidence="5">
    <location>
        <begin position="2"/>
        <end position="172"/>
    </location>
</feature>
<dbReference type="GO" id="GO:0072659">
    <property type="term" value="P:protein localization to plasma membrane"/>
    <property type="evidence" value="ECO:0007669"/>
    <property type="project" value="TreeGrafter"/>
</dbReference>
<dbReference type="InterPro" id="IPR036013">
    <property type="entry name" value="Band_7/SPFH_dom_sf"/>
</dbReference>
<evidence type="ECO:0000256" key="3">
    <source>
        <dbReference type="ARBA" id="ARBA00023136"/>
    </source>
</evidence>
<feature type="compositionally biased region" description="Polar residues" evidence="4">
    <location>
        <begin position="358"/>
        <end position="375"/>
    </location>
</feature>
<evidence type="ECO:0000313" key="7">
    <source>
        <dbReference type="EMBL" id="AGS73566.1"/>
    </source>
</evidence>
<dbReference type="CDD" id="cd03399">
    <property type="entry name" value="SPFH_flotillin"/>
    <property type="match status" value="1"/>
</dbReference>
<evidence type="ECO:0000256" key="4">
    <source>
        <dbReference type="SAM" id="MobiDB-lite"/>
    </source>
</evidence>
<sequence>MFGYRVPAPDEAMLISGGRRGLGGAPFRVVTGHGKFVLPVFRKVRFLTLSMCESEVTETCVTKQGISLHVRAVIAFKVGNDPESIINAGQRFLSDQEQMSVLTGRIFAGHLRAIIGSMTVEEIVTERQKLAAEVLDTSKTEMATIGLIVDSLQIQSIDDGDTGYIDAMSAPHKAAIQRQAQIAQAQATQAAVEAEQAAARKQAEYARQTAIVKAEYSAEVDRAQAEAAQAGPLAQAHAQQEVLAAQTELAERQAELRQQQLVAEVVKPAEAEAERVRILAAAEAQRMKIQAEAAASYDRVALDRMLIDQLPQIVKEAAGGLAGAQVNVLNGADGLGEIAAGLVSQGLTILDSVRQNMSGQDKNTKADSNTGSQGLLQLRSGKERPSDNGPVNVD</sequence>